<reference evidence="1 2" key="1">
    <citation type="journal article" date="2017" name="Nature">
        <title>The Apostasia genome and the evolution of orchids.</title>
        <authorList>
            <person name="Zhang G.Q."/>
            <person name="Liu K.W."/>
            <person name="Li Z."/>
            <person name="Lohaus R."/>
            <person name="Hsiao Y.Y."/>
            <person name="Niu S.C."/>
            <person name="Wang J.Y."/>
            <person name="Lin Y.C."/>
            <person name="Xu Q."/>
            <person name="Chen L.J."/>
            <person name="Yoshida K."/>
            <person name="Fujiwara S."/>
            <person name="Wang Z.W."/>
            <person name="Zhang Y.Q."/>
            <person name="Mitsuda N."/>
            <person name="Wang M."/>
            <person name="Liu G.H."/>
            <person name="Pecoraro L."/>
            <person name="Huang H.X."/>
            <person name="Xiao X.J."/>
            <person name="Lin M."/>
            <person name="Wu X.Y."/>
            <person name="Wu W.L."/>
            <person name="Chen Y.Y."/>
            <person name="Chang S.B."/>
            <person name="Sakamoto S."/>
            <person name="Ohme-Takagi M."/>
            <person name="Yagi M."/>
            <person name="Zeng S.J."/>
            <person name="Shen C.Y."/>
            <person name="Yeh C.M."/>
            <person name="Luo Y.B."/>
            <person name="Tsai W.C."/>
            <person name="Van de Peer Y."/>
            <person name="Liu Z.J."/>
        </authorList>
    </citation>
    <scope>NUCLEOTIDE SEQUENCE [LARGE SCALE GENOMIC DNA]</scope>
    <source>
        <strain evidence="2">cv. Shenzhen</strain>
        <tissue evidence="1">Stem</tissue>
    </source>
</reference>
<keyword evidence="2" id="KW-1185">Reference proteome</keyword>
<evidence type="ECO:0000313" key="2">
    <source>
        <dbReference type="Proteomes" id="UP000236161"/>
    </source>
</evidence>
<gene>
    <name evidence="1" type="ORF">AXF42_Ash000781</name>
</gene>
<sequence>MEKYISCRSSIVESEELYPSESVRGGIVALANLSKRSFFLLLVVVPISVKQLMKKRYLVFKMNGHYFPLDGFTWEVACSNFGSNRAESKETFGRHSKMTKGQGLLEGFRDDKKILHLSLSLNPSDDNLTTRQTLSNGQAFLGRTAVYTIVEHRSFFSYPRYSFDSSQQCQSSTPTIPDLSPSSARDVGTCRTFSATIGIGAQSFQGTPGRFHCHLASTSPLAMAPGRAGEPPPHRPV</sequence>
<dbReference type="AlphaFoldDB" id="A0A2I0AHF5"/>
<name>A0A2I0AHF5_9ASPA</name>
<dbReference type="EMBL" id="KZ451982">
    <property type="protein sequence ID" value="PKA54945.1"/>
    <property type="molecule type" value="Genomic_DNA"/>
</dbReference>
<accession>A0A2I0AHF5</accession>
<protein>
    <submittedName>
        <fullName evidence="1">Uncharacterized protein</fullName>
    </submittedName>
</protein>
<dbReference type="Proteomes" id="UP000236161">
    <property type="component" value="Unassembled WGS sequence"/>
</dbReference>
<organism evidence="1 2">
    <name type="scientific">Apostasia shenzhenica</name>
    <dbReference type="NCBI Taxonomy" id="1088818"/>
    <lineage>
        <taxon>Eukaryota</taxon>
        <taxon>Viridiplantae</taxon>
        <taxon>Streptophyta</taxon>
        <taxon>Embryophyta</taxon>
        <taxon>Tracheophyta</taxon>
        <taxon>Spermatophyta</taxon>
        <taxon>Magnoliopsida</taxon>
        <taxon>Liliopsida</taxon>
        <taxon>Asparagales</taxon>
        <taxon>Orchidaceae</taxon>
        <taxon>Apostasioideae</taxon>
        <taxon>Apostasia</taxon>
    </lineage>
</organism>
<evidence type="ECO:0000313" key="1">
    <source>
        <dbReference type="EMBL" id="PKA54945.1"/>
    </source>
</evidence>
<proteinExistence type="predicted"/>